<sequence length="291" mass="32375">MSAPSINGPGKGWKKIVGPPSASTTTPTGTNPSQQRRETLHGEPSSPDTLHRALTISDFGYNIYQVQSYARKPVALNPRPRVPARSTPAVTSAQQLPAVAPAVPLVNVTLEEVEELRDRLFKLTSDYQRLYGVFMPNGEDSPNAARWQSIDIDLPFLFTVRQRVVNLVTAIQRIVNGEEIENDRAFLASQRNFYNSLVAVVASAIERLTWLRRDLEGPNGYAYQYRSWYFQVIGNNRLSTDTSAAEGKEKKKSESGKLNKDAGKANDDEKLVSPSLGSEDGEERPEKRVRM</sequence>
<reference evidence="2 3" key="1">
    <citation type="journal article" date="2014" name="Genome Announc.">
        <title>Draft genome sequence of Sclerotinia borealis, a psychrophilic plant pathogenic fungus.</title>
        <authorList>
            <person name="Mardanov A.V."/>
            <person name="Beletsky A.V."/>
            <person name="Kadnikov V.V."/>
            <person name="Ignatov A.N."/>
            <person name="Ravin N.V."/>
        </authorList>
    </citation>
    <scope>NUCLEOTIDE SEQUENCE [LARGE SCALE GENOMIC DNA]</scope>
    <source>
        <strain evidence="3">F-4157</strain>
    </source>
</reference>
<dbReference type="EMBL" id="AYSA01000629">
    <property type="protein sequence ID" value="ESZ90431.1"/>
    <property type="molecule type" value="Genomic_DNA"/>
</dbReference>
<evidence type="ECO:0000313" key="2">
    <source>
        <dbReference type="EMBL" id="ESZ90431.1"/>
    </source>
</evidence>
<dbReference type="AlphaFoldDB" id="W9C3I2"/>
<evidence type="ECO:0000256" key="1">
    <source>
        <dbReference type="SAM" id="MobiDB-lite"/>
    </source>
</evidence>
<feature type="region of interest" description="Disordered" evidence="1">
    <location>
        <begin position="241"/>
        <end position="291"/>
    </location>
</feature>
<dbReference type="OrthoDB" id="3533859at2759"/>
<gene>
    <name evidence="2" type="ORF">SBOR_9174</name>
</gene>
<feature type="region of interest" description="Disordered" evidence="1">
    <location>
        <begin position="1"/>
        <end position="49"/>
    </location>
</feature>
<comment type="caution">
    <text evidence="2">The sequence shown here is derived from an EMBL/GenBank/DDBJ whole genome shotgun (WGS) entry which is preliminary data.</text>
</comment>
<name>W9C3I2_SCLBF</name>
<feature type="compositionally biased region" description="Low complexity" evidence="1">
    <location>
        <begin position="19"/>
        <end position="33"/>
    </location>
</feature>
<keyword evidence="3" id="KW-1185">Reference proteome</keyword>
<evidence type="ECO:0000313" key="3">
    <source>
        <dbReference type="Proteomes" id="UP000019487"/>
    </source>
</evidence>
<protein>
    <submittedName>
        <fullName evidence="2">Uncharacterized protein</fullName>
    </submittedName>
</protein>
<proteinExistence type="predicted"/>
<feature type="compositionally biased region" description="Basic and acidic residues" evidence="1">
    <location>
        <begin position="246"/>
        <end position="271"/>
    </location>
</feature>
<dbReference type="Proteomes" id="UP000019487">
    <property type="component" value="Unassembled WGS sequence"/>
</dbReference>
<accession>W9C3I2</accession>
<organism evidence="2 3">
    <name type="scientific">Sclerotinia borealis (strain F-4128)</name>
    <dbReference type="NCBI Taxonomy" id="1432307"/>
    <lineage>
        <taxon>Eukaryota</taxon>
        <taxon>Fungi</taxon>
        <taxon>Dikarya</taxon>
        <taxon>Ascomycota</taxon>
        <taxon>Pezizomycotina</taxon>
        <taxon>Leotiomycetes</taxon>
        <taxon>Helotiales</taxon>
        <taxon>Sclerotiniaceae</taxon>
        <taxon>Sclerotinia</taxon>
    </lineage>
</organism>
<dbReference type="HOGENOM" id="CLU_956977_0_0_1"/>